<protein>
    <submittedName>
        <fullName evidence="1">Uncharacterized protein</fullName>
    </submittedName>
</protein>
<evidence type="ECO:0000313" key="1">
    <source>
        <dbReference type="EMBL" id="GAH94953.1"/>
    </source>
</evidence>
<reference evidence="1" key="1">
    <citation type="journal article" date="2014" name="Front. Microbiol.">
        <title>High frequency of phylogenetically diverse reductive dehalogenase-homologous genes in deep subseafloor sedimentary metagenomes.</title>
        <authorList>
            <person name="Kawai M."/>
            <person name="Futagami T."/>
            <person name="Toyoda A."/>
            <person name="Takaki Y."/>
            <person name="Nishi S."/>
            <person name="Hori S."/>
            <person name="Arai W."/>
            <person name="Tsubouchi T."/>
            <person name="Morono Y."/>
            <person name="Uchiyama I."/>
            <person name="Ito T."/>
            <person name="Fujiyama A."/>
            <person name="Inagaki F."/>
            <person name="Takami H."/>
        </authorList>
    </citation>
    <scope>NUCLEOTIDE SEQUENCE</scope>
    <source>
        <strain evidence="1">Expedition CK06-06</strain>
    </source>
</reference>
<feature type="non-terminal residue" evidence="1">
    <location>
        <position position="40"/>
    </location>
</feature>
<accession>X1LLH4</accession>
<dbReference type="EMBL" id="BARU01049629">
    <property type="protein sequence ID" value="GAH94953.1"/>
    <property type="molecule type" value="Genomic_DNA"/>
</dbReference>
<gene>
    <name evidence="1" type="ORF">S03H2_72923</name>
</gene>
<feature type="non-terminal residue" evidence="1">
    <location>
        <position position="1"/>
    </location>
</feature>
<proteinExistence type="predicted"/>
<sequence length="40" mass="4723">RIEKLKTSTKMFLDLPNDMKLPNGWGKRELAIHFFSWDSA</sequence>
<comment type="caution">
    <text evidence="1">The sequence shown here is derived from an EMBL/GenBank/DDBJ whole genome shotgun (WGS) entry which is preliminary data.</text>
</comment>
<organism evidence="1">
    <name type="scientific">marine sediment metagenome</name>
    <dbReference type="NCBI Taxonomy" id="412755"/>
    <lineage>
        <taxon>unclassified sequences</taxon>
        <taxon>metagenomes</taxon>
        <taxon>ecological metagenomes</taxon>
    </lineage>
</organism>
<dbReference type="AlphaFoldDB" id="X1LLH4"/>
<name>X1LLH4_9ZZZZ</name>